<accession>A0A4Z2H1B9</accession>
<proteinExistence type="predicted"/>
<sequence>MLSGIWWRRRSVWTPGGETLETEPRRDADGRAATPGQFYDWLVVVCRKRLDEKKPPLPSFASPRVRSV</sequence>
<protein>
    <submittedName>
        <fullName evidence="1">Uncharacterized protein</fullName>
    </submittedName>
</protein>
<evidence type="ECO:0000313" key="2">
    <source>
        <dbReference type="Proteomes" id="UP000314294"/>
    </source>
</evidence>
<comment type="caution">
    <text evidence="1">The sequence shown here is derived from an EMBL/GenBank/DDBJ whole genome shotgun (WGS) entry which is preliminary data.</text>
</comment>
<organism evidence="1 2">
    <name type="scientific">Liparis tanakae</name>
    <name type="common">Tanaka's snailfish</name>
    <dbReference type="NCBI Taxonomy" id="230148"/>
    <lineage>
        <taxon>Eukaryota</taxon>
        <taxon>Metazoa</taxon>
        <taxon>Chordata</taxon>
        <taxon>Craniata</taxon>
        <taxon>Vertebrata</taxon>
        <taxon>Euteleostomi</taxon>
        <taxon>Actinopterygii</taxon>
        <taxon>Neopterygii</taxon>
        <taxon>Teleostei</taxon>
        <taxon>Neoteleostei</taxon>
        <taxon>Acanthomorphata</taxon>
        <taxon>Eupercaria</taxon>
        <taxon>Perciformes</taxon>
        <taxon>Cottioidei</taxon>
        <taxon>Cottales</taxon>
        <taxon>Liparidae</taxon>
        <taxon>Liparis</taxon>
    </lineage>
</organism>
<dbReference type="EMBL" id="SRLO01000351">
    <property type="protein sequence ID" value="TNN59648.1"/>
    <property type="molecule type" value="Genomic_DNA"/>
</dbReference>
<keyword evidence="2" id="KW-1185">Reference proteome</keyword>
<name>A0A4Z2H1B9_9TELE</name>
<dbReference type="Proteomes" id="UP000314294">
    <property type="component" value="Unassembled WGS sequence"/>
</dbReference>
<evidence type="ECO:0000313" key="1">
    <source>
        <dbReference type="EMBL" id="TNN59648.1"/>
    </source>
</evidence>
<reference evidence="1 2" key="1">
    <citation type="submission" date="2019-03" db="EMBL/GenBank/DDBJ databases">
        <title>First draft genome of Liparis tanakae, snailfish: a comprehensive survey of snailfish specific genes.</title>
        <authorList>
            <person name="Kim W."/>
            <person name="Song I."/>
            <person name="Jeong J.-H."/>
            <person name="Kim D."/>
            <person name="Kim S."/>
            <person name="Ryu S."/>
            <person name="Song J.Y."/>
            <person name="Lee S.K."/>
        </authorList>
    </citation>
    <scope>NUCLEOTIDE SEQUENCE [LARGE SCALE GENOMIC DNA]</scope>
    <source>
        <tissue evidence="1">Muscle</tissue>
    </source>
</reference>
<dbReference type="AlphaFoldDB" id="A0A4Z2H1B9"/>
<gene>
    <name evidence="1" type="ORF">EYF80_030134</name>
</gene>